<evidence type="ECO:0000313" key="2">
    <source>
        <dbReference type="RefSeq" id="XP_030912070.1"/>
    </source>
</evidence>
<dbReference type="Proteomes" id="UP000504602">
    <property type="component" value="Unplaced"/>
</dbReference>
<proteinExistence type="predicted"/>
<accession>A0A8N5EJF3</accession>
<name>A0A8N5EJF3_GEOFO</name>
<dbReference type="RefSeq" id="XP_030912070.1">
    <property type="nucleotide sequence ID" value="XM_031056210.1"/>
</dbReference>
<protein>
    <submittedName>
        <fullName evidence="2">Neuromedin-S isoform X1</fullName>
    </submittedName>
</protein>
<sequence length="132" mass="15360">MRRAEVGKRRGRWETRLCGREMSNWPCVSVSGWKCPINPRSPALFWISAIPYSTACIKMRNHRLLLQSLQRSLEMEELLKAMVSRQPKVSRISSAISPVMTLMRKEDTTHYKPSTNLDTHFTWPLRAVLTEM</sequence>
<dbReference type="OrthoDB" id="9394207at2759"/>
<dbReference type="GeneID" id="115947785"/>
<gene>
    <name evidence="2" type="primary">NMS</name>
</gene>
<evidence type="ECO:0000313" key="1">
    <source>
        <dbReference type="Proteomes" id="UP000504602"/>
    </source>
</evidence>
<reference evidence="2" key="1">
    <citation type="submission" date="2025-08" db="UniProtKB">
        <authorList>
            <consortium name="RefSeq"/>
        </authorList>
    </citation>
    <scope>IDENTIFICATION</scope>
</reference>
<dbReference type="CTD" id="129521"/>
<keyword evidence="1" id="KW-1185">Reference proteome</keyword>
<organism evidence="1 2">
    <name type="scientific">Geospiza fortis</name>
    <name type="common">Medium ground-finch</name>
    <dbReference type="NCBI Taxonomy" id="48883"/>
    <lineage>
        <taxon>Eukaryota</taxon>
        <taxon>Metazoa</taxon>
        <taxon>Chordata</taxon>
        <taxon>Craniata</taxon>
        <taxon>Vertebrata</taxon>
        <taxon>Euteleostomi</taxon>
        <taxon>Archelosauria</taxon>
        <taxon>Archosauria</taxon>
        <taxon>Dinosauria</taxon>
        <taxon>Saurischia</taxon>
        <taxon>Theropoda</taxon>
        <taxon>Coelurosauria</taxon>
        <taxon>Aves</taxon>
        <taxon>Neognathae</taxon>
        <taxon>Neoaves</taxon>
        <taxon>Telluraves</taxon>
        <taxon>Australaves</taxon>
        <taxon>Passeriformes</taxon>
        <taxon>Thraupidae</taxon>
        <taxon>Geospiza</taxon>
    </lineage>
</organism>
<dbReference type="AlphaFoldDB" id="A0A8N5EJF3"/>